<dbReference type="Gene3D" id="3.30.750.24">
    <property type="entry name" value="STAS domain"/>
    <property type="match status" value="1"/>
</dbReference>
<dbReference type="PROSITE" id="PS50801">
    <property type="entry name" value="STAS"/>
    <property type="match status" value="1"/>
</dbReference>
<dbReference type="Pfam" id="PF01740">
    <property type="entry name" value="STAS"/>
    <property type="match status" value="1"/>
</dbReference>
<dbReference type="PANTHER" id="PTHR33495">
    <property type="entry name" value="ANTI-SIGMA FACTOR ANTAGONIST TM_1081-RELATED-RELATED"/>
    <property type="match status" value="1"/>
</dbReference>
<dbReference type="NCBIfam" id="TIGR00377">
    <property type="entry name" value="ant_ant_sig"/>
    <property type="match status" value="1"/>
</dbReference>
<evidence type="ECO:0000313" key="5">
    <source>
        <dbReference type="Proteomes" id="UP000481043"/>
    </source>
</evidence>
<evidence type="ECO:0000256" key="2">
    <source>
        <dbReference type="RuleBase" id="RU003749"/>
    </source>
</evidence>
<protein>
    <recommendedName>
        <fullName evidence="2">Anti-sigma factor antagonist</fullName>
    </recommendedName>
</protein>
<evidence type="ECO:0000313" key="4">
    <source>
        <dbReference type="EMBL" id="NEY73788.1"/>
    </source>
</evidence>
<keyword evidence="5" id="KW-1185">Reference proteome</keyword>
<organism evidence="4 5">
    <name type="scientific">Bacillus mesophilus</name>
    <dbReference type="NCBI Taxonomy" id="1808955"/>
    <lineage>
        <taxon>Bacteria</taxon>
        <taxon>Bacillati</taxon>
        <taxon>Bacillota</taxon>
        <taxon>Bacilli</taxon>
        <taxon>Bacillales</taxon>
        <taxon>Bacillaceae</taxon>
        <taxon>Bacillus</taxon>
    </lineage>
</organism>
<dbReference type="InterPro" id="IPR002645">
    <property type="entry name" value="STAS_dom"/>
</dbReference>
<dbReference type="RefSeq" id="WP_163181701.1">
    <property type="nucleotide sequence ID" value="NZ_JAAIWM010000009.1"/>
</dbReference>
<comment type="caution">
    <text evidence="4">The sequence shown here is derived from an EMBL/GenBank/DDBJ whole genome shotgun (WGS) entry which is preliminary data.</text>
</comment>
<reference evidence="4 5" key="1">
    <citation type="submission" date="2020-02" db="EMBL/GenBank/DDBJ databases">
        <title>Bacillus aquiflavi sp. nov., isolated from yellow water of strong flavor Chinese baijiu in Yibin region of China.</title>
        <authorList>
            <person name="Xie J."/>
        </authorList>
    </citation>
    <scope>NUCLEOTIDE SEQUENCE [LARGE SCALE GENOMIC DNA]</scope>
    <source>
        <strain evidence="4 5">SA4</strain>
    </source>
</reference>
<dbReference type="CDD" id="cd07043">
    <property type="entry name" value="STAS_anti-anti-sigma_factors"/>
    <property type="match status" value="1"/>
</dbReference>
<sequence>MNTEVVNDFVHIKLEGNMYVEESIILRETIIKSIEEGYKNFCFDLQSLNYIDSAGLGVLVGCKKRVAQTNGKVILKNLNGTVKEIIELTRLNLIFDGN</sequence>
<name>A0A6M0QEP2_9BACI</name>
<dbReference type="GO" id="GO:0043856">
    <property type="term" value="F:anti-sigma factor antagonist activity"/>
    <property type="evidence" value="ECO:0007669"/>
    <property type="project" value="InterPro"/>
</dbReference>
<dbReference type="SUPFAM" id="SSF52091">
    <property type="entry name" value="SpoIIaa-like"/>
    <property type="match status" value="1"/>
</dbReference>
<dbReference type="EMBL" id="JAAIWM010000009">
    <property type="protein sequence ID" value="NEY73788.1"/>
    <property type="molecule type" value="Genomic_DNA"/>
</dbReference>
<proteinExistence type="inferred from homology"/>
<evidence type="ECO:0000259" key="3">
    <source>
        <dbReference type="PROSITE" id="PS50801"/>
    </source>
</evidence>
<dbReference type="InterPro" id="IPR003658">
    <property type="entry name" value="Anti-sigma_ant"/>
</dbReference>
<evidence type="ECO:0000256" key="1">
    <source>
        <dbReference type="ARBA" id="ARBA00009013"/>
    </source>
</evidence>
<dbReference type="AlphaFoldDB" id="A0A6M0QEP2"/>
<dbReference type="InterPro" id="IPR036513">
    <property type="entry name" value="STAS_dom_sf"/>
</dbReference>
<gene>
    <name evidence="4" type="ORF">G4D63_18900</name>
</gene>
<comment type="similarity">
    <text evidence="1 2">Belongs to the anti-sigma-factor antagonist family.</text>
</comment>
<accession>A0A6M0QEP2</accession>
<feature type="domain" description="STAS" evidence="3">
    <location>
        <begin position="1"/>
        <end position="98"/>
    </location>
</feature>
<dbReference type="Proteomes" id="UP000481043">
    <property type="component" value="Unassembled WGS sequence"/>
</dbReference>